<comment type="similarity">
    <text evidence="14">Belongs to the G-protein coupled receptor 1 family.</text>
</comment>
<organism evidence="18 19">
    <name type="scientific">Branchiostoma floridae</name>
    <name type="common">Florida lancelet</name>
    <name type="synonym">Amphioxus</name>
    <dbReference type="NCBI Taxonomy" id="7739"/>
    <lineage>
        <taxon>Eukaryota</taxon>
        <taxon>Metazoa</taxon>
        <taxon>Chordata</taxon>
        <taxon>Cephalochordata</taxon>
        <taxon>Leptocardii</taxon>
        <taxon>Amphioxiformes</taxon>
        <taxon>Branchiostomatidae</taxon>
        <taxon>Branchiostoma</taxon>
    </lineage>
</organism>
<feature type="transmembrane region" description="Helical" evidence="16">
    <location>
        <begin position="224"/>
        <end position="249"/>
    </location>
</feature>
<dbReference type="Gene3D" id="1.20.1070.10">
    <property type="entry name" value="Rhodopsin 7-helix transmembrane proteins"/>
    <property type="match status" value="1"/>
</dbReference>
<evidence type="ECO:0000256" key="3">
    <source>
        <dbReference type="ARBA" id="ARBA00022475"/>
    </source>
</evidence>
<dbReference type="PRINTS" id="PR00237">
    <property type="entry name" value="GPCRRHODOPSN"/>
</dbReference>
<dbReference type="PANTHER" id="PTHR22752:SF10">
    <property type="entry name" value="G-PROTEIN COUPLED RECEPTOR 161"/>
    <property type="match status" value="1"/>
</dbReference>
<keyword evidence="3" id="KW-1003">Cell membrane</keyword>
<keyword evidence="9" id="KW-1015">Disulfide bond</keyword>
<dbReference type="InterPro" id="IPR017452">
    <property type="entry name" value="GPCR_Rhodpsn_7TM"/>
</dbReference>
<dbReference type="KEGG" id="bfo:118427384"/>
<evidence type="ECO:0000256" key="10">
    <source>
        <dbReference type="ARBA" id="ARBA00023170"/>
    </source>
</evidence>
<dbReference type="GO" id="GO:0060170">
    <property type="term" value="C:ciliary membrane"/>
    <property type="evidence" value="ECO:0007669"/>
    <property type="project" value="UniProtKB-SubCell"/>
</dbReference>
<keyword evidence="2" id="KW-0217">Developmental protein</keyword>
<keyword evidence="12 14" id="KW-0807">Transducer</keyword>
<evidence type="ECO:0000256" key="2">
    <source>
        <dbReference type="ARBA" id="ARBA00022473"/>
    </source>
</evidence>
<accession>A0A9J7M4C2</accession>
<name>A0A9J7M4C2_BRAFL</name>
<evidence type="ECO:0000256" key="11">
    <source>
        <dbReference type="ARBA" id="ARBA00023180"/>
    </source>
</evidence>
<evidence type="ECO:0000259" key="17">
    <source>
        <dbReference type="PROSITE" id="PS50262"/>
    </source>
</evidence>
<gene>
    <name evidence="19" type="primary">LOC118427384</name>
</gene>
<feature type="transmembrane region" description="Helical" evidence="16">
    <location>
        <begin position="182"/>
        <end position="204"/>
    </location>
</feature>
<feature type="transmembrane region" description="Helical" evidence="16">
    <location>
        <begin position="323"/>
        <end position="345"/>
    </location>
</feature>
<keyword evidence="7" id="KW-0969">Cilium</keyword>
<keyword evidence="8 16" id="KW-0472">Membrane</keyword>
<evidence type="ECO:0000313" key="19">
    <source>
        <dbReference type="RefSeq" id="XP_035693044.1"/>
    </source>
</evidence>
<proteinExistence type="inferred from homology"/>
<evidence type="ECO:0000256" key="9">
    <source>
        <dbReference type="ARBA" id="ARBA00023157"/>
    </source>
</evidence>
<evidence type="ECO:0000256" key="8">
    <source>
        <dbReference type="ARBA" id="ARBA00023136"/>
    </source>
</evidence>
<dbReference type="RefSeq" id="XP_035693044.1">
    <property type="nucleotide sequence ID" value="XM_035837151.1"/>
</dbReference>
<feature type="transmembrane region" description="Helical" evidence="16">
    <location>
        <begin position="134"/>
        <end position="161"/>
    </location>
</feature>
<keyword evidence="18" id="KW-1185">Reference proteome</keyword>
<dbReference type="Pfam" id="PF00001">
    <property type="entry name" value="7tm_1"/>
    <property type="match status" value="1"/>
</dbReference>
<feature type="transmembrane region" description="Helical" evidence="16">
    <location>
        <begin position="293"/>
        <end position="317"/>
    </location>
</feature>
<reference evidence="18" key="1">
    <citation type="journal article" date="2020" name="Nat. Ecol. Evol.">
        <title>Deeply conserved synteny resolves early events in vertebrate evolution.</title>
        <authorList>
            <person name="Simakov O."/>
            <person name="Marletaz F."/>
            <person name="Yue J.X."/>
            <person name="O'Connell B."/>
            <person name="Jenkins J."/>
            <person name="Brandt A."/>
            <person name="Calef R."/>
            <person name="Tung C.H."/>
            <person name="Huang T.K."/>
            <person name="Schmutz J."/>
            <person name="Satoh N."/>
            <person name="Yu J.K."/>
            <person name="Putnam N.H."/>
            <person name="Green R.E."/>
            <person name="Rokhsar D.S."/>
        </authorList>
    </citation>
    <scope>NUCLEOTIDE SEQUENCE [LARGE SCALE GENOMIC DNA]</scope>
    <source>
        <strain evidence="18">S238N-H82</strain>
    </source>
</reference>
<keyword evidence="5 16" id="KW-1133">Transmembrane helix</keyword>
<keyword evidence="11" id="KW-0325">Glycoprotein</keyword>
<evidence type="ECO:0000256" key="1">
    <source>
        <dbReference type="ARBA" id="ARBA00004272"/>
    </source>
</evidence>
<evidence type="ECO:0000256" key="16">
    <source>
        <dbReference type="SAM" id="Phobius"/>
    </source>
</evidence>
<evidence type="ECO:0000256" key="5">
    <source>
        <dbReference type="ARBA" id="ARBA00022989"/>
    </source>
</evidence>
<evidence type="ECO:0000256" key="4">
    <source>
        <dbReference type="ARBA" id="ARBA00022692"/>
    </source>
</evidence>
<keyword evidence="13" id="KW-0966">Cell projection</keyword>
<reference evidence="19" key="2">
    <citation type="submission" date="2025-08" db="UniProtKB">
        <authorList>
            <consortium name="RefSeq"/>
        </authorList>
    </citation>
    <scope>IDENTIFICATION</scope>
    <source>
        <strain evidence="19">S238N-H82</strain>
        <tissue evidence="19">Testes</tissue>
    </source>
</reference>
<evidence type="ECO:0000256" key="12">
    <source>
        <dbReference type="ARBA" id="ARBA00023224"/>
    </source>
</evidence>
<evidence type="ECO:0000256" key="14">
    <source>
        <dbReference type="RuleBase" id="RU000688"/>
    </source>
</evidence>
<dbReference type="Proteomes" id="UP000001554">
    <property type="component" value="Chromosome 12"/>
</dbReference>
<dbReference type="InterPro" id="IPR000276">
    <property type="entry name" value="GPCR_Rhodpsn"/>
</dbReference>
<feature type="region of interest" description="Disordered" evidence="15">
    <location>
        <begin position="419"/>
        <end position="438"/>
    </location>
</feature>
<sequence>MVEEGWVLPNNMTNSSVSLWRLATTTLPENTSNRFLENSTTNELSWTLSPSLDDSGNSIYTTDYVAGQTSAIILIFLASCVGNFLVAFTLWRKAYLLTVSNKFVFSLTVSNFLLSLLVFPFCAASAVLRRWIFGVIWCNFTGFVTVLVSSASLLTLGIIAIDRYYAIVRPMMYPDIITPQRGYQLLFYIWLHATVIALPPLFGWGKYQFQESKASCAVQWDRSLSYSIVWTTSCFVAPLLEMLFCYWHILKVARTKSRKIHVGNRGLDTDSPDSGLQCPLYVKTGKQWKAARTLVFVLGSFIIPWAPYATCLMYQAVQGSASLLPWIQSVVVCLSFCGSVCHPLMYGVWNRTVRKELVLLLCGDDRLYGRRGWRGGLGRRGRRESRTRALSISVRITDLGMSHQLIAAMALRTETYSTASGADNTGRRTSIHSDDSGTTLMTLEDSISYGSPPPTDASLPVTPPIVTSLPSTPSNVTLLPNGSSDHAAVPLSNGHPPGTNEDMYPLPLEKAIQRGRRLSNTLIKASQRPSLESIDEGLCNASCLDGH</sequence>
<dbReference type="OrthoDB" id="5980076at2759"/>
<feature type="transmembrane region" description="Helical" evidence="16">
    <location>
        <begin position="103"/>
        <end position="128"/>
    </location>
</feature>
<keyword evidence="10 14" id="KW-0675">Receptor</keyword>
<protein>
    <submittedName>
        <fullName evidence="19">G-protein coupled receptor 161-like</fullName>
    </submittedName>
</protein>
<dbReference type="PROSITE" id="PS00237">
    <property type="entry name" value="G_PROTEIN_RECEP_F1_1"/>
    <property type="match status" value="1"/>
</dbReference>
<keyword evidence="6 14" id="KW-0297">G-protein coupled receptor</keyword>
<feature type="transmembrane region" description="Helical" evidence="16">
    <location>
        <begin position="71"/>
        <end position="91"/>
    </location>
</feature>
<comment type="subcellular location">
    <subcellularLocation>
        <location evidence="1">Cell projection</location>
        <location evidence="1">Cilium membrane</location>
        <topology evidence="1">Multi-pass membrane protein</topology>
    </subcellularLocation>
</comment>
<dbReference type="GeneID" id="118427384"/>
<dbReference type="GO" id="GO:0004930">
    <property type="term" value="F:G protein-coupled receptor activity"/>
    <property type="evidence" value="ECO:0000318"/>
    <property type="project" value="GO_Central"/>
</dbReference>
<evidence type="ECO:0000256" key="15">
    <source>
        <dbReference type="SAM" id="MobiDB-lite"/>
    </source>
</evidence>
<evidence type="ECO:0000256" key="13">
    <source>
        <dbReference type="ARBA" id="ARBA00023273"/>
    </source>
</evidence>
<evidence type="ECO:0000256" key="7">
    <source>
        <dbReference type="ARBA" id="ARBA00023069"/>
    </source>
</evidence>
<dbReference type="AlphaFoldDB" id="A0A9J7M4C2"/>
<feature type="domain" description="G-protein coupled receptors family 1 profile" evidence="17">
    <location>
        <begin position="82"/>
        <end position="346"/>
    </location>
</feature>
<dbReference type="OMA" id="FAISQPM"/>
<dbReference type="GO" id="GO:0005768">
    <property type="term" value="C:endosome"/>
    <property type="evidence" value="ECO:0000318"/>
    <property type="project" value="GO_Central"/>
</dbReference>
<evidence type="ECO:0000256" key="6">
    <source>
        <dbReference type="ARBA" id="ARBA00023040"/>
    </source>
</evidence>
<dbReference type="PANTHER" id="PTHR22752">
    <property type="entry name" value="G PROTEIN-COUPLED RECEPTOR"/>
    <property type="match status" value="1"/>
</dbReference>
<evidence type="ECO:0000313" key="18">
    <source>
        <dbReference type="Proteomes" id="UP000001554"/>
    </source>
</evidence>
<dbReference type="GO" id="GO:0007186">
    <property type="term" value="P:G protein-coupled receptor signaling pathway"/>
    <property type="evidence" value="ECO:0000318"/>
    <property type="project" value="GO_Central"/>
</dbReference>
<keyword evidence="4 14" id="KW-0812">Transmembrane</keyword>
<dbReference type="SUPFAM" id="SSF81321">
    <property type="entry name" value="Family A G protein-coupled receptor-like"/>
    <property type="match status" value="1"/>
</dbReference>
<dbReference type="PROSITE" id="PS50262">
    <property type="entry name" value="G_PROTEIN_RECEP_F1_2"/>
    <property type="match status" value="1"/>
</dbReference>